<name>A0A2N4TSG5_RALPI</name>
<dbReference type="InterPro" id="IPR018060">
    <property type="entry name" value="HTH_AraC"/>
</dbReference>
<proteinExistence type="predicted"/>
<dbReference type="OrthoDB" id="9146493at2"/>
<dbReference type="GO" id="GO:0003700">
    <property type="term" value="F:DNA-binding transcription factor activity"/>
    <property type="evidence" value="ECO:0007669"/>
    <property type="project" value="InterPro"/>
</dbReference>
<evidence type="ECO:0000256" key="2">
    <source>
        <dbReference type="ARBA" id="ARBA00023125"/>
    </source>
</evidence>
<dbReference type="Gene3D" id="1.25.40.10">
    <property type="entry name" value="Tetratricopeptide repeat domain"/>
    <property type="match status" value="1"/>
</dbReference>
<dbReference type="InterPro" id="IPR011990">
    <property type="entry name" value="TPR-like_helical_dom_sf"/>
</dbReference>
<dbReference type="GO" id="GO:0043565">
    <property type="term" value="F:sequence-specific DNA binding"/>
    <property type="evidence" value="ECO:0007669"/>
    <property type="project" value="InterPro"/>
</dbReference>
<dbReference type="AlphaFoldDB" id="A0A2N4TSG5"/>
<gene>
    <name evidence="5" type="ORF">C0Q88_12085</name>
</gene>
<dbReference type="InterPro" id="IPR050204">
    <property type="entry name" value="AraC_XylS_family_regulators"/>
</dbReference>
<comment type="caution">
    <text evidence="5">The sequence shown here is derived from an EMBL/GenBank/DDBJ whole genome shotgun (WGS) entry which is preliminary data.</text>
</comment>
<accession>A0A2N4TSG5</accession>
<dbReference type="PANTHER" id="PTHR46796">
    <property type="entry name" value="HTH-TYPE TRANSCRIPTIONAL ACTIVATOR RHAS-RELATED"/>
    <property type="match status" value="1"/>
</dbReference>
<dbReference type="SMART" id="SM00342">
    <property type="entry name" value="HTH_ARAC"/>
    <property type="match status" value="1"/>
</dbReference>
<evidence type="ECO:0000256" key="3">
    <source>
        <dbReference type="ARBA" id="ARBA00023163"/>
    </source>
</evidence>
<organism evidence="5 6">
    <name type="scientific">Ralstonia pickettii</name>
    <name type="common">Burkholderia pickettii</name>
    <dbReference type="NCBI Taxonomy" id="329"/>
    <lineage>
        <taxon>Bacteria</taxon>
        <taxon>Pseudomonadati</taxon>
        <taxon>Pseudomonadota</taxon>
        <taxon>Betaproteobacteria</taxon>
        <taxon>Burkholderiales</taxon>
        <taxon>Burkholderiaceae</taxon>
        <taxon>Ralstonia</taxon>
    </lineage>
</organism>
<keyword evidence="1" id="KW-0805">Transcription regulation</keyword>
<protein>
    <submittedName>
        <fullName evidence="5">AraC family transcriptional regulator</fullName>
    </submittedName>
</protein>
<dbReference type="PROSITE" id="PS00041">
    <property type="entry name" value="HTH_ARAC_FAMILY_1"/>
    <property type="match status" value="1"/>
</dbReference>
<dbReference type="RefSeq" id="WP_102065741.1">
    <property type="nucleotide sequence ID" value="NZ_PKQE01000002.1"/>
</dbReference>
<dbReference type="EMBL" id="PKQE01000002">
    <property type="protein sequence ID" value="PLC42678.1"/>
    <property type="molecule type" value="Genomic_DNA"/>
</dbReference>
<feature type="domain" description="HTH araC/xylS-type" evidence="4">
    <location>
        <begin position="376"/>
        <end position="478"/>
    </location>
</feature>
<dbReference type="PANTHER" id="PTHR46796:SF12">
    <property type="entry name" value="HTH-TYPE DNA-BINDING TRANSCRIPTIONAL ACTIVATOR EUTR"/>
    <property type="match status" value="1"/>
</dbReference>
<dbReference type="Proteomes" id="UP000234456">
    <property type="component" value="Unassembled WGS sequence"/>
</dbReference>
<keyword evidence="3" id="KW-0804">Transcription</keyword>
<reference evidence="5 6" key="1">
    <citation type="submission" date="2017-12" db="EMBL/GenBank/DDBJ databases">
        <title>Draft genome sequence of Ralstonia pickettii 52.</title>
        <authorList>
            <person name="Zheng B."/>
        </authorList>
    </citation>
    <scope>NUCLEOTIDE SEQUENCE [LARGE SCALE GENOMIC DNA]</scope>
    <source>
        <strain evidence="5 6">52</strain>
    </source>
</reference>
<dbReference type="Pfam" id="PF12862">
    <property type="entry name" value="ANAPC5"/>
    <property type="match status" value="2"/>
</dbReference>
<sequence>MLGNIYFALASGLAARERLPDYAKAVFAEDFDRAYQLVDDHGGLQGKDASDYAGVLAMADASMLLECDEDAEEAFRTAQRLIRHSDDQLRVVSCRNTGWQSLLRDRYSAAAGCFSRMAEDEGATWPQRIEGMMGLALVHHQLGQQDAADEALQSARAIATERNDTGWLATLDLIVYEFAVQSGIRCSNRLLEHAFWQSAEVGAALLHHHGGRDGWAGNGKHDATIPAMIQRRAEYLGLLRRMADGDRTSVDPLMAIVGQSRRMGSRLLMQTKVEVVLAALSGEQHDVAGKVFDQICNRDTAFGGRRWNFDYLYCRAKMAAQRGDAAGALKYYTAYMQDALRCLRTESPGVRRVSQATPAASRASDDVSARLSAKYRRAYHYILDNIERSDLTTREVAAHINVTERALQLAFKSAVGMSPSSVIRRLRLEGIRSDLLDEGRGPSNIIDTASRWGIRSRSALVKGYRKQFNEAPSETVWR</sequence>
<evidence type="ECO:0000313" key="5">
    <source>
        <dbReference type="EMBL" id="PLC42678.1"/>
    </source>
</evidence>
<dbReference type="InterPro" id="IPR018062">
    <property type="entry name" value="HTH_AraC-typ_CS"/>
</dbReference>
<evidence type="ECO:0000259" key="4">
    <source>
        <dbReference type="PROSITE" id="PS01124"/>
    </source>
</evidence>
<dbReference type="Pfam" id="PF12833">
    <property type="entry name" value="HTH_18"/>
    <property type="match status" value="1"/>
</dbReference>
<dbReference type="Gene3D" id="1.10.10.60">
    <property type="entry name" value="Homeodomain-like"/>
    <property type="match status" value="1"/>
</dbReference>
<keyword evidence="2" id="KW-0238">DNA-binding</keyword>
<evidence type="ECO:0000256" key="1">
    <source>
        <dbReference type="ARBA" id="ARBA00023015"/>
    </source>
</evidence>
<dbReference type="InterPro" id="IPR026000">
    <property type="entry name" value="Apc5_dom"/>
</dbReference>
<evidence type="ECO:0000313" key="6">
    <source>
        <dbReference type="Proteomes" id="UP000234456"/>
    </source>
</evidence>
<dbReference type="SUPFAM" id="SSF48452">
    <property type="entry name" value="TPR-like"/>
    <property type="match status" value="1"/>
</dbReference>
<dbReference type="PROSITE" id="PS01124">
    <property type="entry name" value="HTH_ARAC_FAMILY_2"/>
    <property type="match status" value="1"/>
</dbReference>